<accession>A0A319DSJ8</accession>
<evidence type="ECO:0000313" key="1">
    <source>
        <dbReference type="EMBL" id="PYI00420.1"/>
    </source>
</evidence>
<evidence type="ECO:0000313" key="2">
    <source>
        <dbReference type="Proteomes" id="UP000248423"/>
    </source>
</evidence>
<proteinExistence type="predicted"/>
<reference evidence="1 2" key="1">
    <citation type="submission" date="2018-02" db="EMBL/GenBank/DDBJ databases">
        <title>The genomes of Aspergillus section Nigri reveals drivers in fungal speciation.</title>
        <authorList>
            <consortium name="DOE Joint Genome Institute"/>
            <person name="Vesth T.C."/>
            <person name="Nybo J."/>
            <person name="Theobald S."/>
            <person name="Brandl J."/>
            <person name="Frisvad J.C."/>
            <person name="Nielsen K.F."/>
            <person name="Lyhne E.K."/>
            <person name="Kogle M.E."/>
            <person name="Kuo A."/>
            <person name="Riley R."/>
            <person name="Clum A."/>
            <person name="Nolan M."/>
            <person name="Lipzen A."/>
            <person name="Salamov A."/>
            <person name="Henrissat B."/>
            <person name="Wiebenga A."/>
            <person name="De vries R.P."/>
            <person name="Grigoriev I.V."/>
            <person name="Mortensen U.H."/>
            <person name="Andersen M.R."/>
            <person name="Baker S.E."/>
        </authorList>
    </citation>
    <scope>NUCLEOTIDE SEQUENCE [LARGE SCALE GENOMIC DNA]</scope>
    <source>
        <strain evidence="1 2">CBS 121057</strain>
    </source>
</reference>
<name>A0A319DSJ8_ASPSB</name>
<dbReference type="Proteomes" id="UP000248423">
    <property type="component" value="Unassembled WGS sequence"/>
</dbReference>
<gene>
    <name evidence="1" type="ORF">BO78DRAFT_412280</name>
</gene>
<dbReference type="EMBL" id="KZ826452">
    <property type="protein sequence ID" value="PYI00420.1"/>
    <property type="molecule type" value="Genomic_DNA"/>
</dbReference>
<keyword evidence="2" id="KW-1185">Reference proteome</keyword>
<dbReference type="VEuPathDB" id="FungiDB:BO78DRAFT_412280"/>
<dbReference type="AlphaFoldDB" id="A0A319DSJ8"/>
<sequence length="426" mass="48251">MEYHKPLCMMDTVVESEWRKKVMLAAANGSLCQWRSNVSAGQRLVFRDQTAWFLHIPRPGTISPGYADERVAIEVETIHLLRERTSIPVPEVHAWGLTKENELGLGPFMLTSPVDGVSLYTVFGMNPNVSRPLPEDIPDTNMEYLYRQMAKFMLELFEIDFDEIGSLPTPRTKFPAPNRPVTTKANSIQRLGGVDILGDRENGFSTSHEYLQYSHSQELEQLRCQPNSFADRGSAESRYAALKVLESLIPELTMQLLGTAPSWLILGHPAEPLSSFPAGEDPKASERYFKYLDLFMRVLAEEEARSSGIHRGELSKLIRWSRDTGAMWFHMLLQAGFLDPSQVPFMQLRKHKGAEWWDDQVAAYQKTEEVKEFVASKLEGLAAYDRTFAEAQVNKTLLDSGQITPREFIRRMTPLIAAGLQRPAEG</sequence>
<dbReference type="InterPro" id="IPR051678">
    <property type="entry name" value="AGP_Transferase"/>
</dbReference>
<dbReference type="SUPFAM" id="SSF56112">
    <property type="entry name" value="Protein kinase-like (PK-like)"/>
    <property type="match status" value="1"/>
</dbReference>
<protein>
    <recommendedName>
        <fullName evidence="3">Aminoglycoside phosphotransferase domain-containing protein</fullName>
    </recommendedName>
</protein>
<dbReference type="PANTHER" id="PTHR21310:SF37">
    <property type="entry name" value="AMINOGLYCOSIDE PHOSPHOTRANSFERASE DOMAIN-CONTAINING PROTEIN"/>
    <property type="match status" value="1"/>
</dbReference>
<dbReference type="InterPro" id="IPR011009">
    <property type="entry name" value="Kinase-like_dom_sf"/>
</dbReference>
<evidence type="ECO:0008006" key="3">
    <source>
        <dbReference type="Google" id="ProtNLM"/>
    </source>
</evidence>
<dbReference type="PANTHER" id="PTHR21310">
    <property type="entry name" value="AMINOGLYCOSIDE PHOSPHOTRANSFERASE-RELATED-RELATED"/>
    <property type="match status" value="1"/>
</dbReference>
<organism evidence="1 2">
    <name type="scientific">Aspergillus sclerotiicarbonarius (strain CBS 121057 / IBT 28362)</name>
    <dbReference type="NCBI Taxonomy" id="1448318"/>
    <lineage>
        <taxon>Eukaryota</taxon>
        <taxon>Fungi</taxon>
        <taxon>Dikarya</taxon>
        <taxon>Ascomycota</taxon>
        <taxon>Pezizomycotina</taxon>
        <taxon>Eurotiomycetes</taxon>
        <taxon>Eurotiomycetidae</taxon>
        <taxon>Eurotiales</taxon>
        <taxon>Aspergillaceae</taxon>
        <taxon>Aspergillus</taxon>
        <taxon>Aspergillus subgen. Circumdati</taxon>
    </lineage>
</organism>
<dbReference type="OrthoDB" id="5412996at2759"/>